<accession>A0A7M1ST62</accession>
<evidence type="ECO:0000256" key="1">
    <source>
        <dbReference type="SAM" id="SignalP"/>
    </source>
</evidence>
<protein>
    <submittedName>
        <fullName evidence="2">Uncharacterized protein</fullName>
    </submittedName>
</protein>
<feature type="signal peptide" evidence="1">
    <location>
        <begin position="1"/>
        <end position="16"/>
    </location>
</feature>
<keyword evidence="1" id="KW-0732">Signal</keyword>
<name>A0A7M1ST62_9MICO</name>
<sequence length="139" mass="14650">MTARIRLFLVALVALALPISGCQFIEEQAGDVVEHAIEEAVEGLDLTDGLPETFPASVPVVEGQTRGATRTTANGSEWVALVAAEDQGSAAQDAITEAGFEEQHAVSTQSGVLAEYSDDDHHVTLIASTTQVVYVVREA</sequence>
<reference evidence="2 3" key="1">
    <citation type="submission" date="2020-10" db="EMBL/GenBank/DDBJ databases">
        <title>Haloactinobacterium sp. RN3S43, a bacterium isolated from saline soil.</title>
        <authorList>
            <person name="Sun J.-Q."/>
        </authorList>
    </citation>
    <scope>NUCLEOTIDE SEQUENCE [LARGE SCALE GENOMIC DNA]</scope>
    <source>
        <strain evidence="2 3">RN3S43</strain>
    </source>
</reference>
<dbReference type="EMBL" id="CP063169">
    <property type="protein sequence ID" value="QOR69803.1"/>
    <property type="molecule type" value="Genomic_DNA"/>
</dbReference>
<keyword evidence="3" id="KW-1185">Reference proteome</keyword>
<gene>
    <name evidence="2" type="ORF">IM660_14195</name>
</gene>
<dbReference type="KEGG" id="halt:IM660_14195"/>
<proteinExistence type="predicted"/>
<evidence type="ECO:0000313" key="2">
    <source>
        <dbReference type="EMBL" id="QOR69803.1"/>
    </source>
</evidence>
<feature type="chain" id="PRO_5039718834" evidence="1">
    <location>
        <begin position="17"/>
        <end position="139"/>
    </location>
</feature>
<dbReference type="AlphaFoldDB" id="A0A7M1ST62"/>
<organism evidence="2 3">
    <name type="scientific">Ruania alkalisoli</name>
    <dbReference type="NCBI Taxonomy" id="2779775"/>
    <lineage>
        <taxon>Bacteria</taxon>
        <taxon>Bacillati</taxon>
        <taxon>Actinomycetota</taxon>
        <taxon>Actinomycetes</taxon>
        <taxon>Micrococcales</taxon>
        <taxon>Ruaniaceae</taxon>
        <taxon>Ruania</taxon>
    </lineage>
</organism>
<dbReference type="RefSeq" id="WP_193496452.1">
    <property type="nucleotide sequence ID" value="NZ_CP063169.1"/>
</dbReference>
<dbReference type="Proteomes" id="UP000593758">
    <property type="component" value="Chromosome"/>
</dbReference>
<evidence type="ECO:0000313" key="3">
    <source>
        <dbReference type="Proteomes" id="UP000593758"/>
    </source>
</evidence>